<keyword evidence="4" id="KW-0472">Membrane</keyword>
<evidence type="ECO:0000256" key="2">
    <source>
        <dbReference type="ARBA" id="ARBA00022692"/>
    </source>
</evidence>
<evidence type="ECO:0000313" key="7">
    <source>
        <dbReference type="Proteomes" id="UP000197638"/>
    </source>
</evidence>
<dbReference type="EMBL" id="CP022123">
    <property type="protein sequence ID" value="ASG27607.1"/>
    <property type="molecule type" value="Genomic_DNA"/>
</dbReference>
<evidence type="ECO:0000313" key="6">
    <source>
        <dbReference type="EMBL" id="ASG27607.1"/>
    </source>
</evidence>
<reference evidence="6 7" key="1">
    <citation type="submission" date="2017-06" db="EMBL/GenBank/DDBJ databases">
        <title>Genome sequencing of Fusobacterium nucleatum subsp. polymorphum KCOM 1275 (=ChDC F310).</title>
        <authorList>
            <person name="Kook J.-K."/>
            <person name="Park S.-N."/>
            <person name="Lim Y.K."/>
            <person name="Roh H."/>
        </authorList>
    </citation>
    <scope>NUCLEOTIDE SEQUENCE [LARGE SCALE GENOMIC DNA]</scope>
    <source>
        <strain evidence="6 7">KCOM 1275</strain>
    </source>
</reference>
<organism evidence="6 7">
    <name type="scientific">Fusobacterium nucleatum subsp. polymorphum</name>
    <name type="common">Fusobacterium polymorphum</name>
    <dbReference type="NCBI Taxonomy" id="76857"/>
    <lineage>
        <taxon>Bacteria</taxon>
        <taxon>Fusobacteriati</taxon>
        <taxon>Fusobacteriota</taxon>
        <taxon>Fusobacteriia</taxon>
        <taxon>Fusobacteriales</taxon>
        <taxon>Fusobacteriaceae</taxon>
        <taxon>Fusobacterium</taxon>
    </lineage>
</organism>
<dbReference type="PANTHER" id="PTHR37422:SF13">
    <property type="entry name" value="LIPOPOLYSACCHARIDE BIOSYNTHESIS PROTEIN PA4999-RELATED"/>
    <property type="match status" value="1"/>
</dbReference>
<dbReference type="RefSeq" id="WP_005899225.1">
    <property type="nucleotide sequence ID" value="NZ_CP022123.1"/>
</dbReference>
<keyword evidence="2" id="KW-0812">Transmembrane</keyword>
<gene>
    <name evidence="6" type="ORF">CBG61_00740</name>
</gene>
<dbReference type="GO" id="GO:0016020">
    <property type="term" value="C:membrane"/>
    <property type="evidence" value="ECO:0007669"/>
    <property type="project" value="UniProtKB-SubCell"/>
</dbReference>
<dbReference type="Proteomes" id="UP000197638">
    <property type="component" value="Chromosome"/>
</dbReference>
<evidence type="ECO:0000256" key="3">
    <source>
        <dbReference type="ARBA" id="ARBA00022989"/>
    </source>
</evidence>
<feature type="domain" description="O-antigen ligase-related" evidence="5">
    <location>
        <begin position="188"/>
        <end position="324"/>
    </location>
</feature>
<dbReference type="InterPro" id="IPR051533">
    <property type="entry name" value="WaaL-like"/>
</dbReference>
<name>A0A241PYQ8_FUSNP</name>
<evidence type="ECO:0000259" key="5">
    <source>
        <dbReference type="Pfam" id="PF04932"/>
    </source>
</evidence>
<protein>
    <submittedName>
        <fullName evidence="6">Polymerase</fullName>
    </submittedName>
</protein>
<accession>A0A241PYQ8</accession>
<comment type="subcellular location">
    <subcellularLocation>
        <location evidence="1">Membrane</location>
        <topology evidence="1">Multi-pass membrane protein</topology>
    </subcellularLocation>
</comment>
<dbReference type="AlphaFoldDB" id="A0A241PYQ8"/>
<keyword evidence="3" id="KW-1133">Transmembrane helix</keyword>
<dbReference type="Pfam" id="PF04932">
    <property type="entry name" value="Wzy_C"/>
    <property type="match status" value="1"/>
</dbReference>
<dbReference type="InterPro" id="IPR007016">
    <property type="entry name" value="O-antigen_ligase-rel_domated"/>
</dbReference>
<evidence type="ECO:0000256" key="4">
    <source>
        <dbReference type="ARBA" id="ARBA00023136"/>
    </source>
</evidence>
<dbReference type="PANTHER" id="PTHR37422">
    <property type="entry name" value="TEICHURONIC ACID BIOSYNTHESIS PROTEIN TUAE"/>
    <property type="match status" value="1"/>
</dbReference>
<evidence type="ECO:0000256" key="1">
    <source>
        <dbReference type="ARBA" id="ARBA00004141"/>
    </source>
</evidence>
<sequence>MLKEKKNFWEQLIAFSMLVYLYFLSRRGGNSKDIVSILIMIFTLIYSYKEGIKRYLTYKKEIIISILYIILVVLSYIILDDKGGDRFYAFSHATLFSVGFMIVLLNYKLNNKYIKYILPLLLIISLPSMYKGIVDFYKHYNEISWYRLEGNTYTTKYAAELGMYLLLGIFSIIYYKKIYIKLLLIPYIFINLWLIFLTQSRNTFIAIPLAIIFLYTIVDWKKGIIILLILLCGITILFKYNHNIANINRIKNSISTVEKIKVDARYIIFLDGIEKAKNHFFIGEGFFKYRGGKLNTPIEITEHYHNIFIETAVTQGVFTLIVYITFLITLFIRMLKNYFKEDDRLKRYIKLYALAVFIFSILYGLFEPIFYFEKIYQLIFTIIAISFIVDDNESKIS</sequence>
<proteinExistence type="predicted"/>